<dbReference type="InterPro" id="IPR001739">
    <property type="entry name" value="Methyl_CpG_DNA-bd"/>
</dbReference>
<feature type="compositionally biased region" description="Polar residues" evidence="1">
    <location>
        <begin position="808"/>
        <end position="818"/>
    </location>
</feature>
<evidence type="ECO:0000313" key="3">
    <source>
        <dbReference type="EMBL" id="KAK6183027.1"/>
    </source>
</evidence>
<dbReference type="PANTHER" id="PTHR16112:SF16">
    <property type="entry name" value="SIX-BANDED, ISOFORM H"/>
    <property type="match status" value="1"/>
</dbReference>
<feature type="region of interest" description="Disordered" evidence="1">
    <location>
        <begin position="536"/>
        <end position="564"/>
    </location>
</feature>
<accession>A0AAN8PRS7</accession>
<feature type="compositionally biased region" description="Acidic residues" evidence="1">
    <location>
        <begin position="1403"/>
        <end position="1430"/>
    </location>
</feature>
<dbReference type="SUPFAM" id="SSF63748">
    <property type="entry name" value="Tudor/PWWP/MBT"/>
    <property type="match status" value="1"/>
</dbReference>
<dbReference type="SMART" id="SM00391">
    <property type="entry name" value="MBD"/>
    <property type="match status" value="1"/>
</dbReference>
<feature type="domain" description="MBD" evidence="2">
    <location>
        <begin position="336"/>
        <end position="406"/>
    </location>
</feature>
<feature type="compositionally biased region" description="Polar residues" evidence="1">
    <location>
        <begin position="923"/>
        <end position="946"/>
    </location>
</feature>
<gene>
    <name evidence="3" type="ORF">SNE40_010581</name>
</gene>
<feature type="compositionally biased region" description="Polar residues" evidence="1">
    <location>
        <begin position="484"/>
        <end position="493"/>
    </location>
</feature>
<feature type="compositionally biased region" description="Low complexity" evidence="1">
    <location>
        <begin position="1449"/>
        <end position="1468"/>
    </location>
</feature>
<feature type="compositionally biased region" description="Basic and acidic residues" evidence="1">
    <location>
        <begin position="892"/>
        <end position="904"/>
    </location>
</feature>
<feature type="compositionally biased region" description="Basic residues" evidence="1">
    <location>
        <begin position="540"/>
        <end position="551"/>
    </location>
</feature>
<dbReference type="PANTHER" id="PTHR16112">
    <property type="entry name" value="METHYL-CPG BINDING PROTEIN, DROSOPHILA"/>
    <property type="match status" value="1"/>
</dbReference>
<feature type="region of interest" description="Disordered" evidence="1">
    <location>
        <begin position="442"/>
        <end position="493"/>
    </location>
</feature>
<evidence type="ECO:0000256" key="1">
    <source>
        <dbReference type="SAM" id="MobiDB-lite"/>
    </source>
</evidence>
<feature type="compositionally biased region" description="Low complexity" evidence="1">
    <location>
        <begin position="473"/>
        <end position="483"/>
    </location>
</feature>
<comment type="caution">
    <text evidence="3">The sequence shown here is derived from an EMBL/GenBank/DDBJ whole genome shotgun (WGS) entry which is preliminary data.</text>
</comment>
<evidence type="ECO:0000259" key="2">
    <source>
        <dbReference type="PROSITE" id="PS50982"/>
    </source>
</evidence>
<feature type="region of interest" description="Disordered" evidence="1">
    <location>
        <begin position="739"/>
        <end position="782"/>
    </location>
</feature>
<dbReference type="EMBL" id="JAZGQO010000007">
    <property type="protein sequence ID" value="KAK6183027.1"/>
    <property type="molecule type" value="Genomic_DNA"/>
</dbReference>
<dbReference type="GO" id="GO:0005634">
    <property type="term" value="C:nucleus"/>
    <property type="evidence" value="ECO:0007669"/>
    <property type="project" value="TreeGrafter"/>
</dbReference>
<feature type="region of interest" description="Disordered" evidence="1">
    <location>
        <begin position="808"/>
        <end position="946"/>
    </location>
</feature>
<organism evidence="3 4">
    <name type="scientific">Patella caerulea</name>
    <name type="common">Rayed Mediterranean limpet</name>
    <dbReference type="NCBI Taxonomy" id="87958"/>
    <lineage>
        <taxon>Eukaryota</taxon>
        <taxon>Metazoa</taxon>
        <taxon>Spiralia</taxon>
        <taxon>Lophotrochozoa</taxon>
        <taxon>Mollusca</taxon>
        <taxon>Gastropoda</taxon>
        <taxon>Patellogastropoda</taxon>
        <taxon>Patelloidea</taxon>
        <taxon>Patellidae</taxon>
        <taxon>Patella</taxon>
    </lineage>
</organism>
<keyword evidence="4" id="KW-1185">Reference proteome</keyword>
<dbReference type="InterPro" id="IPR000313">
    <property type="entry name" value="PWWP_dom"/>
</dbReference>
<dbReference type="PROSITE" id="PS50982">
    <property type="entry name" value="MBD"/>
    <property type="match status" value="1"/>
</dbReference>
<name>A0AAN8PRS7_PATCE</name>
<dbReference type="GO" id="GO:0003677">
    <property type="term" value="F:DNA binding"/>
    <property type="evidence" value="ECO:0007669"/>
    <property type="project" value="InterPro"/>
</dbReference>
<dbReference type="Proteomes" id="UP001347796">
    <property type="component" value="Unassembled WGS sequence"/>
</dbReference>
<dbReference type="GO" id="GO:0010369">
    <property type="term" value="C:chromocenter"/>
    <property type="evidence" value="ECO:0007669"/>
    <property type="project" value="TreeGrafter"/>
</dbReference>
<feature type="compositionally biased region" description="Polar residues" evidence="1">
    <location>
        <begin position="854"/>
        <end position="888"/>
    </location>
</feature>
<reference evidence="3 4" key="1">
    <citation type="submission" date="2024-01" db="EMBL/GenBank/DDBJ databases">
        <title>The genome of the rayed Mediterranean limpet Patella caerulea (Linnaeus, 1758).</title>
        <authorList>
            <person name="Anh-Thu Weber A."/>
            <person name="Halstead-Nussloch G."/>
        </authorList>
    </citation>
    <scope>NUCLEOTIDE SEQUENCE [LARGE SCALE GENOMIC DNA]</scope>
    <source>
        <strain evidence="3">AATW-2023a</strain>
        <tissue evidence="3">Whole specimen</tissue>
    </source>
</reference>
<feature type="compositionally biased region" description="Basic and acidic residues" evidence="1">
    <location>
        <begin position="456"/>
        <end position="469"/>
    </location>
</feature>
<dbReference type="GO" id="GO:0003682">
    <property type="term" value="F:chromatin binding"/>
    <property type="evidence" value="ECO:0007669"/>
    <property type="project" value="TreeGrafter"/>
</dbReference>
<dbReference type="Gene3D" id="2.30.30.140">
    <property type="match status" value="1"/>
</dbReference>
<proteinExistence type="predicted"/>
<protein>
    <recommendedName>
        <fullName evidence="2">MBD domain-containing protein</fullName>
    </recommendedName>
</protein>
<sequence length="1703" mass="186036">MNTGNGQRPNQHVGRVQQQIPNNPNLCQFQYVGMPVHHQGLKSNQFSPTQGRNHGYMGPPQTAPGQQAAGQATFPVASMANMGTPVVAGTFPTADILANFNQMGPPRPNMQYKTMNNWTNPNPPNAMALPSIGSLWSHFQQQQHNKQNIQQPQQHVNQQQVTYLPPPQQQQFISNTDTLTFCGNPNLQYGMNQSSGTLNHALNYGGFVINRIPQASQNPQIVNTCHPNMGISHQGMIPTNLQANAGLLQSTLAPPGMAPPPVINTDSLVTTSLAASSNQVTTPTTTVTLTCSTSAQVTETATVHSRIPVTSVLSPTSSTTATIKPQTVDPSCNKDSNTDTVHGIKIPFGWKRSVENNQVVYYSPSSMKLCNKQEVCNYLLLDGTCKCGLECPLLVDKVFNFDVCVVGQQWNVEDVTCSQDLSKLCNHNRKIIAMARFQHSQSVQTSTGRSASCSSHGDDRDQSDVESNKTDQSSSSEIKPNSSNHITSTQPKVLGNQSFGTALLDAQTLLPPGLMVHNHRMPKFTDVPHINPFEVATKPRPVRKRKPRAKKSQTPDPAADLGPITCHVPQKLDFSQESHFSYRFKMDQMNCHMQPSLSPNDYQQGLVSPQGLLSPQPGLVSPPSVFNAQSQGMKGPVVFQNSAPVCAVPSGQFLEQVPTSAMNTANLQSQFQVPVNIQSNTGVMFQQMMPVHNPVSPRLGNEAMYNPNNPYQQNVLCNTNAGNYAYPQMTDLMWLEAGKPKSKRPRGKKDKHKLNSIVDRTSPCPNVDVRNLGPKTPESNTEVSFLENPTAFLAQQTVLVNNSIKSPLAQSKDLTPPSNAKGCEGTTSGWKSSAKPLATNTSITTAPLVGISPDASTNKPTNLHHNKDYTSTANLKETKPSDSLQRSPVTIKIEKTEDSTETSRNENNPSDLTTSGDKVVRLGQNSNQTEKRSPNTPSAQVSASMNDEVNQSGNNLQQINTEQGDFPASNLLSAAARAQITQQQTQNILGHNINTVTNTVADNANVAEWMNKIVLANNGAANIPLDQHTHIMLQQNPNILAGGQGGLVNTFNGMTGLPLNMFFPLGQAVDPSSLSPSNLLLNVNQQVPFMKSDVSNATSTVLTTSQDPNNQKSSVAHVQASNQVQATEMVNTDQGISSVNTPMPRISVPLVSNVTNSISQVIPTVGVTQPILNQQPLTQMLGGMTFPAMNSLFVTNPIAPNQHCNQNLTLMDIMQPGEQNKAVPKSSPTSVENVAITGNINPDMLAQAQKNDQLGNNANQQLLFLPNLNFPMMQVQGSNPYFQQAEIEKLGLQGTPQYMVPNPIVDPTGQFCANQQNQNNLLGLLGMQQMWNNLSTTAVGNLTPAQLQQVQTLQFQQLLLQQLQGMQTLVNQISLQTVSQQGLDNGTQQTQGLKMEQDCNGADGEEEVAQAEDGEDEPEDTEKPEEEEEEKPLLETKVMEKPHVGVVIKRNTSKSSSKNVNKKINSASTSETNHGWNSMQSDKIKCVPRKKLKQELKHDINHDKTKVDSSNHLHVTSSNFVANSTSENHITSGCVQTETNVKHSSNRPVHHYNGEITLVNTASLKRSRDEDLNNSGGILVKREKLSRNFHHGDLVWGEVAGSDWPGKLIHCNNHINNTDCNGINGEEKVLVKWFGDCGESRVELVHLKSWNEGLLAYQQTQQTKNKRERHFNATLEEAIKEALLQERANNLPLMVRANKKKKV</sequence>
<dbReference type="Pfam" id="PF00855">
    <property type="entry name" value="PWWP"/>
    <property type="match status" value="1"/>
</dbReference>
<feature type="compositionally biased region" description="Polar residues" evidence="1">
    <location>
        <begin position="442"/>
        <end position="455"/>
    </location>
</feature>
<feature type="compositionally biased region" description="Basic residues" evidence="1">
    <location>
        <begin position="740"/>
        <end position="754"/>
    </location>
</feature>
<evidence type="ECO:0000313" key="4">
    <source>
        <dbReference type="Proteomes" id="UP001347796"/>
    </source>
</evidence>
<feature type="compositionally biased region" description="Polar residues" evidence="1">
    <location>
        <begin position="905"/>
        <end position="916"/>
    </location>
</feature>
<feature type="compositionally biased region" description="Polar residues" evidence="1">
    <location>
        <begin position="1469"/>
        <end position="1479"/>
    </location>
</feature>
<feature type="region of interest" description="Disordered" evidence="1">
    <location>
        <begin position="1401"/>
        <end position="1479"/>
    </location>
</feature>
<feature type="compositionally biased region" description="Basic and acidic residues" evidence="1">
    <location>
        <begin position="1431"/>
        <end position="1443"/>
    </location>
</feature>